<dbReference type="OrthoDB" id="9947222at2"/>
<dbReference type="EMBL" id="DF952378">
    <property type="protein sequence ID" value="GAN43834.1"/>
    <property type="molecule type" value="Genomic_DNA"/>
</dbReference>
<proteinExistence type="predicted"/>
<name>A0A0K8QPK2_9GAMM</name>
<reference evidence="1" key="1">
    <citation type="submission" date="2015-03" db="EMBL/GenBank/DDBJ databases">
        <title>Draft genome sequence of Mizugakiibacter sediminis skMP5.</title>
        <authorList>
            <person name="Watanabe T."/>
            <person name="Kojima H."/>
            <person name="Fukui M."/>
        </authorList>
    </citation>
    <scope>NUCLEOTIDE SEQUENCE</scope>
    <source>
        <strain evidence="1">SkMP5</strain>
    </source>
</reference>
<evidence type="ECO:0000313" key="3">
    <source>
        <dbReference type="Proteomes" id="UP000253740"/>
    </source>
</evidence>
<organism evidence="2">
    <name type="scientific">Mizugakiibacter sediminis</name>
    <dbReference type="NCBI Taxonomy" id="1475481"/>
    <lineage>
        <taxon>Bacteria</taxon>
        <taxon>Pseudomonadati</taxon>
        <taxon>Pseudomonadota</taxon>
        <taxon>Gammaproteobacteria</taxon>
        <taxon>Lysobacterales</taxon>
        <taxon>Rhodanobacteraceae</taxon>
        <taxon>Mizugakiibacter</taxon>
    </lineage>
</organism>
<dbReference type="RefSeq" id="WP_062537406.1">
    <property type="nucleotide sequence ID" value="NZ_DF970235.1"/>
</dbReference>
<sequence length="105" mass="11935">MTTMHPWQLTREQWNAERDRLRPEIAQSRFTHASASEALARHDRLNWLLFDVHADVGARLKAAARGELAMSPEEARECLETLAQPVTYDDVIARARSLGLLQEVA</sequence>
<gene>
    <name evidence="1" type="ORF">MBSD_0347</name>
    <name evidence="2" type="ORF">MBSD_n2135</name>
</gene>
<evidence type="ECO:0000313" key="2">
    <source>
        <dbReference type="EMBL" id="GAP66820.1"/>
    </source>
</evidence>
<dbReference type="STRING" id="1475481.GCA_000953855_02183"/>
<accession>A0A0K8QPK2</accession>
<protein>
    <submittedName>
        <fullName evidence="2">Methyl-accepting chemotaxis protein</fullName>
    </submittedName>
</protein>
<reference evidence="2" key="2">
    <citation type="submission" date="2015-08" db="EMBL/GenBank/DDBJ databases">
        <title>Complete DNA Sequence of Pseudomonas syringae pv. actinidiae, the Causal Agent of Kiwifruit Canker Disease.</title>
        <authorList>
            <person name="Rikkerink E.H.A."/>
            <person name="Fineran P.C."/>
        </authorList>
    </citation>
    <scope>NUCLEOTIDE SEQUENCE</scope>
    <source>
        <strain evidence="2">SkMP5</strain>
    </source>
</reference>
<dbReference type="Proteomes" id="UP000253740">
    <property type="component" value="Unassembled WGS sequence"/>
</dbReference>
<dbReference type="HOGENOM" id="CLU_2233463_0_0_6"/>
<dbReference type="EMBL" id="DF970235">
    <property type="protein sequence ID" value="GAP66820.1"/>
    <property type="molecule type" value="Genomic_DNA"/>
</dbReference>
<keyword evidence="3" id="KW-1185">Reference proteome</keyword>
<evidence type="ECO:0000313" key="1">
    <source>
        <dbReference type="EMBL" id="GAN43834.1"/>
    </source>
</evidence>
<dbReference type="AlphaFoldDB" id="A0A0K8QPK2"/>